<dbReference type="AlphaFoldDB" id="A0A3B0R1Q6"/>
<evidence type="ECO:0000313" key="2">
    <source>
        <dbReference type="EMBL" id="VAV86279.1"/>
    </source>
</evidence>
<gene>
    <name evidence="2" type="ORF">MNBD_BACTEROID02-671</name>
</gene>
<dbReference type="EMBL" id="UOEB01000317">
    <property type="protein sequence ID" value="VAV86279.1"/>
    <property type="molecule type" value="Genomic_DNA"/>
</dbReference>
<name>A0A3B0R1Q6_9ZZZZ</name>
<protein>
    <submittedName>
        <fullName evidence="2">cAMP-binding proteins - catabolite gene activator and regulatory subunit of cAMP-dependent protein kinases</fullName>
    </submittedName>
</protein>
<dbReference type="InterPro" id="IPR000595">
    <property type="entry name" value="cNMP-bd_dom"/>
</dbReference>
<evidence type="ECO:0000259" key="1">
    <source>
        <dbReference type="PROSITE" id="PS50042"/>
    </source>
</evidence>
<accession>A0A3B0R1Q6</accession>
<organism evidence="2">
    <name type="scientific">hydrothermal vent metagenome</name>
    <dbReference type="NCBI Taxonomy" id="652676"/>
    <lineage>
        <taxon>unclassified sequences</taxon>
        <taxon>metagenomes</taxon>
        <taxon>ecological metagenomes</taxon>
    </lineage>
</organism>
<dbReference type="Pfam" id="PF00027">
    <property type="entry name" value="cNMP_binding"/>
    <property type="match status" value="1"/>
</dbReference>
<dbReference type="InterPro" id="IPR018490">
    <property type="entry name" value="cNMP-bd_dom_sf"/>
</dbReference>
<feature type="domain" description="Cyclic nucleotide-binding" evidence="1">
    <location>
        <begin position="21"/>
        <end position="124"/>
    </location>
</feature>
<reference evidence="2" key="1">
    <citation type="submission" date="2018-06" db="EMBL/GenBank/DDBJ databases">
        <authorList>
            <person name="Zhirakovskaya E."/>
        </authorList>
    </citation>
    <scope>NUCLEOTIDE SEQUENCE</scope>
</reference>
<dbReference type="CDD" id="cd00038">
    <property type="entry name" value="CAP_ED"/>
    <property type="match status" value="1"/>
</dbReference>
<sequence length="201" mass="23293">MSSQIGVKLNSMNSNFDYLNSLSNISEDTFETLNKLASFRRIKAKTIITRTGEIPTKYYFLVSGLMRAYLNSETGKLFTKNIFSPVSFVASFTALINRRPAELTYETLTDCKVYELDYTDMMNLCKENLSVSLLYSKILEQVFVGYEKRNMELLTLDATQHYLQLRKRIPNIDDLIPQYQIASYLNITPVQLSRIRKKMND</sequence>
<proteinExistence type="predicted"/>
<dbReference type="InterPro" id="IPR014710">
    <property type="entry name" value="RmlC-like_jellyroll"/>
</dbReference>
<dbReference type="Gene3D" id="2.60.120.10">
    <property type="entry name" value="Jelly Rolls"/>
    <property type="match status" value="1"/>
</dbReference>
<dbReference type="SUPFAM" id="SSF51206">
    <property type="entry name" value="cAMP-binding domain-like"/>
    <property type="match status" value="1"/>
</dbReference>
<dbReference type="PROSITE" id="PS50042">
    <property type="entry name" value="CNMP_BINDING_3"/>
    <property type="match status" value="1"/>
</dbReference>